<evidence type="ECO:0000256" key="6">
    <source>
        <dbReference type="SAM" id="MobiDB-lite"/>
    </source>
</evidence>
<dbReference type="SUPFAM" id="SSF48452">
    <property type="entry name" value="TPR-like"/>
    <property type="match status" value="2"/>
</dbReference>
<evidence type="ECO:0000256" key="5">
    <source>
        <dbReference type="PROSITE-ProRule" id="PRU00339"/>
    </source>
</evidence>
<evidence type="ECO:0000256" key="2">
    <source>
        <dbReference type="ARBA" id="ARBA00022490"/>
    </source>
</evidence>
<comment type="subcellular location">
    <subcellularLocation>
        <location evidence="1">Cytoplasm</location>
    </subcellularLocation>
</comment>
<feature type="repeat" description="TPR" evidence="5">
    <location>
        <begin position="340"/>
        <end position="373"/>
    </location>
</feature>
<keyword evidence="7" id="KW-0675">Receptor</keyword>
<keyword evidence="3" id="KW-0677">Repeat</keyword>
<dbReference type="EMBL" id="BAAFST010000002">
    <property type="protein sequence ID" value="GAB1287180.1"/>
    <property type="molecule type" value="Genomic_DNA"/>
</dbReference>
<evidence type="ECO:0000256" key="4">
    <source>
        <dbReference type="ARBA" id="ARBA00022803"/>
    </source>
</evidence>
<dbReference type="InterPro" id="IPR011990">
    <property type="entry name" value="TPR-like_helical_dom_sf"/>
</dbReference>
<keyword evidence="8" id="KW-1185">Reference proteome</keyword>
<keyword evidence="2" id="KW-0963">Cytoplasm</keyword>
<organism evidence="7 8">
    <name type="scientific">Apodemus speciosus</name>
    <name type="common">Large Japanese field mouse</name>
    <dbReference type="NCBI Taxonomy" id="105296"/>
    <lineage>
        <taxon>Eukaryota</taxon>
        <taxon>Metazoa</taxon>
        <taxon>Chordata</taxon>
        <taxon>Craniata</taxon>
        <taxon>Vertebrata</taxon>
        <taxon>Euteleostomi</taxon>
        <taxon>Mammalia</taxon>
        <taxon>Eutheria</taxon>
        <taxon>Euarchontoglires</taxon>
        <taxon>Glires</taxon>
        <taxon>Rodentia</taxon>
        <taxon>Myomorpha</taxon>
        <taxon>Muroidea</taxon>
        <taxon>Muridae</taxon>
        <taxon>Murinae</taxon>
        <taxon>Apodemus</taxon>
    </lineage>
</organism>
<evidence type="ECO:0000256" key="3">
    <source>
        <dbReference type="ARBA" id="ARBA00022737"/>
    </source>
</evidence>
<protein>
    <submittedName>
        <fullName evidence="7">Mitochondrial import receptor subunit TOM34</fullName>
    </submittedName>
</protein>
<dbReference type="InterPro" id="IPR019734">
    <property type="entry name" value="TPR_rpt"/>
</dbReference>
<name>A0ABQ0EK26_APOSI</name>
<reference evidence="7 8" key="1">
    <citation type="submission" date="2024-08" db="EMBL/GenBank/DDBJ databases">
        <title>The draft genome of Apodemus speciosus.</title>
        <authorList>
            <person name="Nabeshima K."/>
            <person name="Suzuki S."/>
            <person name="Onuma M."/>
        </authorList>
    </citation>
    <scope>NUCLEOTIDE SEQUENCE [LARGE SCALE GENOMIC DNA]</scope>
    <source>
        <strain evidence="7">IB14-021</strain>
    </source>
</reference>
<dbReference type="PANTHER" id="PTHR45984">
    <property type="entry name" value="RNA (RNA) POLYMERASE II ASSOCIATED PROTEIN HOMOLOG"/>
    <property type="match status" value="1"/>
</dbReference>
<dbReference type="SMART" id="SM00028">
    <property type="entry name" value="TPR"/>
    <property type="match status" value="7"/>
</dbReference>
<dbReference type="PROSITE" id="PS50005">
    <property type="entry name" value="TPR"/>
    <property type="match status" value="2"/>
</dbReference>
<dbReference type="Pfam" id="PF13181">
    <property type="entry name" value="TPR_8"/>
    <property type="match status" value="1"/>
</dbReference>
<accession>A0ABQ0EK26</accession>
<keyword evidence="4 5" id="KW-0802">TPR repeat</keyword>
<feature type="repeat" description="TPR" evidence="5">
    <location>
        <begin position="374"/>
        <end position="407"/>
    </location>
</feature>
<feature type="region of interest" description="Disordered" evidence="6">
    <location>
        <begin position="272"/>
        <end position="303"/>
    </location>
</feature>
<dbReference type="InterPro" id="IPR051982">
    <property type="entry name" value="CiliaryAsmbly_MitoImport"/>
</dbReference>
<sequence>MAPKVSDSVEQLRAAGNQNFRNGQYGEASALYERALRLLQARASTRKLLRTTQQRGTEVVPVCRPPGMAPKLSDSVEELRAAGNQSFRNGQYAEASALYERALRLLQARGSADPEEESVLYSNRAACYLKDGNCTDCIKDCTSSPRMAGSTGSLSLESGLSASVMVYDGKLELDCNISVTWHMRVFTEVSLALVPFSIKPLLRRASAYEALEKYPLAYVDYKTVLQIDNSVASALEGINRITRALMDSLGPEWRQKLPPIPVVPVSAQRRWNSLPTENHKETAKTKSKDTTATKNRVPSAGDAERAKVLKEEGNELVKKGNHKKAIEKYSESLLCSSLESATYSNRALCHLVLKQYKEAVKDCTEALKLDGKNVKAFYRRAQAYKALKDYKSSLADISSLLQIEPRNGPAQKLRQEVNQNMN</sequence>
<proteinExistence type="predicted"/>
<dbReference type="Gene3D" id="1.25.40.10">
    <property type="entry name" value="Tetratricopeptide repeat domain"/>
    <property type="match status" value="3"/>
</dbReference>
<dbReference type="Proteomes" id="UP001623349">
    <property type="component" value="Unassembled WGS sequence"/>
</dbReference>
<dbReference type="Pfam" id="PF00515">
    <property type="entry name" value="TPR_1"/>
    <property type="match status" value="1"/>
</dbReference>
<evidence type="ECO:0000313" key="8">
    <source>
        <dbReference type="Proteomes" id="UP001623349"/>
    </source>
</evidence>
<dbReference type="PANTHER" id="PTHR45984:SF2">
    <property type="entry name" value="MITOCHONDRIAL IMPORT RECEPTOR SUBUNIT TOM34"/>
    <property type="match status" value="1"/>
</dbReference>
<evidence type="ECO:0000256" key="1">
    <source>
        <dbReference type="ARBA" id="ARBA00004496"/>
    </source>
</evidence>
<gene>
    <name evidence="7" type="ORF">APTSU1_000241000</name>
</gene>
<evidence type="ECO:0000313" key="7">
    <source>
        <dbReference type="EMBL" id="GAB1287180.1"/>
    </source>
</evidence>
<comment type="caution">
    <text evidence="7">The sequence shown here is derived from an EMBL/GenBank/DDBJ whole genome shotgun (WGS) entry which is preliminary data.</text>
</comment>
<feature type="compositionally biased region" description="Basic and acidic residues" evidence="6">
    <location>
        <begin position="277"/>
        <end position="291"/>
    </location>
</feature>